<dbReference type="EMBL" id="SRLO01003673">
    <property type="protein sequence ID" value="TNN31225.1"/>
    <property type="molecule type" value="Genomic_DNA"/>
</dbReference>
<organism evidence="3 4">
    <name type="scientific">Liparis tanakae</name>
    <name type="common">Tanaka's snailfish</name>
    <dbReference type="NCBI Taxonomy" id="230148"/>
    <lineage>
        <taxon>Eukaryota</taxon>
        <taxon>Metazoa</taxon>
        <taxon>Chordata</taxon>
        <taxon>Craniata</taxon>
        <taxon>Vertebrata</taxon>
        <taxon>Euteleostomi</taxon>
        <taxon>Actinopterygii</taxon>
        <taxon>Neopterygii</taxon>
        <taxon>Teleostei</taxon>
        <taxon>Neoteleostei</taxon>
        <taxon>Acanthomorphata</taxon>
        <taxon>Eupercaria</taxon>
        <taxon>Perciformes</taxon>
        <taxon>Cottioidei</taxon>
        <taxon>Cottales</taxon>
        <taxon>Liparidae</taxon>
        <taxon>Liparis</taxon>
    </lineage>
</organism>
<evidence type="ECO:0000256" key="1">
    <source>
        <dbReference type="SAM" id="MobiDB-lite"/>
    </source>
</evidence>
<feature type="compositionally biased region" description="Polar residues" evidence="1">
    <location>
        <begin position="42"/>
        <end position="53"/>
    </location>
</feature>
<keyword evidence="2" id="KW-0472">Membrane</keyword>
<evidence type="ECO:0000313" key="3">
    <source>
        <dbReference type="EMBL" id="TNN31225.1"/>
    </source>
</evidence>
<sequence>MSSSTQSSPSIVPSLHRYIPPSLHPSKRRHGSRGRTAEDQRVSYTQIKPQTSRPHSEASPSFGARRYLAAAPRPVARLSLVAAASFIACITSAVLLLDSSAVNGLDWDRVWRARGRSYYVRPREVTKTTYTSCIQSMTLKKSYY</sequence>
<evidence type="ECO:0000313" key="4">
    <source>
        <dbReference type="Proteomes" id="UP000314294"/>
    </source>
</evidence>
<reference evidence="3 4" key="1">
    <citation type="submission" date="2019-03" db="EMBL/GenBank/DDBJ databases">
        <title>First draft genome of Liparis tanakae, snailfish: a comprehensive survey of snailfish specific genes.</title>
        <authorList>
            <person name="Kim W."/>
            <person name="Song I."/>
            <person name="Jeong J.-H."/>
            <person name="Kim D."/>
            <person name="Kim S."/>
            <person name="Ryu S."/>
            <person name="Song J.Y."/>
            <person name="Lee S.K."/>
        </authorList>
    </citation>
    <scope>NUCLEOTIDE SEQUENCE [LARGE SCALE GENOMIC DNA]</scope>
    <source>
        <tissue evidence="3">Muscle</tissue>
    </source>
</reference>
<accession>A0A4Z2EQX7</accession>
<gene>
    <name evidence="3" type="ORF">EYF80_058623</name>
</gene>
<name>A0A4Z2EQX7_9TELE</name>
<keyword evidence="2" id="KW-0812">Transmembrane</keyword>
<proteinExistence type="predicted"/>
<feature type="compositionally biased region" description="Low complexity" evidence="1">
    <location>
        <begin position="1"/>
        <end position="14"/>
    </location>
</feature>
<keyword evidence="2" id="KW-1133">Transmembrane helix</keyword>
<dbReference type="Proteomes" id="UP000314294">
    <property type="component" value="Unassembled WGS sequence"/>
</dbReference>
<dbReference type="AlphaFoldDB" id="A0A4Z2EQX7"/>
<protein>
    <submittedName>
        <fullName evidence="3">Uncharacterized protein</fullName>
    </submittedName>
</protein>
<feature type="transmembrane region" description="Helical" evidence="2">
    <location>
        <begin position="75"/>
        <end position="97"/>
    </location>
</feature>
<evidence type="ECO:0000256" key="2">
    <source>
        <dbReference type="SAM" id="Phobius"/>
    </source>
</evidence>
<comment type="caution">
    <text evidence="3">The sequence shown here is derived from an EMBL/GenBank/DDBJ whole genome shotgun (WGS) entry which is preliminary data.</text>
</comment>
<keyword evidence="4" id="KW-1185">Reference proteome</keyword>
<feature type="region of interest" description="Disordered" evidence="1">
    <location>
        <begin position="1"/>
        <end position="60"/>
    </location>
</feature>